<proteinExistence type="predicted"/>
<feature type="compositionally biased region" description="Polar residues" evidence="10">
    <location>
        <begin position="386"/>
        <end position="396"/>
    </location>
</feature>
<evidence type="ECO:0000256" key="5">
    <source>
        <dbReference type="ARBA" id="ARBA00023015"/>
    </source>
</evidence>
<evidence type="ECO:0000256" key="2">
    <source>
        <dbReference type="ARBA" id="ARBA00022723"/>
    </source>
</evidence>
<reference evidence="12 13" key="1">
    <citation type="journal article" date="2018" name="New Phytol.">
        <title>Comparative genomics and transcriptomics depict ericoid mycorrhizal fungi as versatile saprotrophs and plant mutualists.</title>
        <authorList>
            <person name="Martino E."/>
            <person name="Morin E."/>
            <person name="Grelet G.A."/>
            <person name="Kuo A."/>
            <person name="Kohler A."/>
            <person name="Daghino S."/>
            <person name="Barry K.W."/>
            <person name="Cichocki N."/>
            <person name="Clum A."/>
            <person name="Dockter R.B."/>
            <person name="Hainaut M."/>
            <person name="Kuo R.C."/>
            <person name="LaButti K."/>
            <person name="Lindahl B.D."/>
            <person name="Lindquist E.A."/>
            <person name="Lipzen A."/>
            <person name="Khouja H.R."/>
            <person name="Magnuson J."/>
            <person name="Murat C."/>
            <person name="Ohm R.A."/>
            <person name="Singer S.W."/>
            <person name="Spatafora J.W."/>
            <person name="Wang M."/>
            <person name="Veneault-Fourrey C."/>
            <person name="Henrissat B."/>
            <person name="Grigoriev I.V."/>
            <person name="Martin F.M."/>
            <person name="Perotto S."/>
        </authorList>
    </citation>
    <scope>NUCLEOTIDE SEQUENCE [LARGE SCALE GENOMIC DNA]</scope>
    <source>
        <strain evidence="12 13">ATCC 22711</strain>
    </source>
</reference>
<evidence type="ECO:0000313" key="13">
    <source>
        <dbReference type="Proteomes" id="UP000241818"/>
    </source>
</evidence>
<dbReference type="SMART" id="SM00401">
    <property type="entry name" value="ZnF_GATA"/>
    <property type="match status" value="1"/>
</dbReference>
<comment type="subcellular location">
    <subcellularLocation>
        <location evidence="1">Nucleus</location>
    </subcellularLocation>
</comment>
<keyword evidence="5" id="KW-0805">Transcription regulation</keyword>
<dbReference type="SUPFAM" id="SSF57716">
    <property type="entry name" value="Glucocorticoid receptor-like (DNA-binding domain)"/>
    <property type="match status" value="1"/>
</dbReference>
<feature type="compositionally biased region" description="Polar residues" evidence="10">
    <location>
        <begin position="808"/>
        <end position="818"/>
    </location>
</feature>
<dbReference type="InParanoid" id="A0A2T3B576"/>
<feature type="compositionally biased region" description="Gly residues" evidence="10">
    <location>
        <begin position="599"/>
        <end position="608"/>
    </location>
</feature>
<dbReference type="AlphaFoldDB" id="A0A2T3B576"/>
<feature type="region of interest" description="Disordered" evidence="10">
    <location>
        <begin position="386"/>
        <end position="411"/>
    </location>
</feature>
<dbReference type="GO" id="GO:0042128">
    <property type="term" value="P:nitrate assimilation"/>
    <property type="evidence" value="ECO:0007669"/>
    <property type="project" value="UniProtKB-KW"/>
</dbReference>
<feature type="region of interest" description="Disordered" evidence="10">
    <location>
        <begin position="863"/>
        <end position="920"/>
    </location>
</feature>
<dbReference type="PROSITE" id="PS50114">
    <property type="entry name" value="GATA_ZN_FINGER_2"/>
    <property type="match status" value="1"/>
</dbReference>
<accession>A0A2T3B576</accession>
<feature type="domain" description="GATA-type" evidence="11">
    <location>
        <begin position="701"/>
        <end position="754"/>
    </location>
</feature>
<dbReference type="Pfam" id="PF08550">
    <property type="entry name" value="GATA_AreA"/>
    <property type="match status" value="1"/>
</dbReference>
<dbReference type="FunFam" id="3.30.50.10:FF:000007">
    <property type="entry name" value="Nitrogen regulatory AreA, N-terminal"/>
    <property type="match status" value="1"/>
</dbReference>
<evidence type="ECO:0000256" key="6">
    <source>
        <dbReference type="ARBA" id="ARBA00023063"/>
    </source>
</evidence>
<dbReference type="InterPro" id="IPR013860">
    <property type="entry name" value="AreA_GATA"/>
</dbReference>
<evidence type="ECO:0000256" key="9">
    <source>
        <dbReference type="PROSITE-ProRule" id="PRU00094"/>
    </source>
</evidence>
<evidence type="ECO:0000259" key="11">
    <source>
        <dbReference type="PROSITE" id="PS50114"/>
    </source>
</evidence>
<feature type="compositionally biased region" description="Low complexity" evidence="10">
    <location>
        <begin position="795"/>
        <end position="807"/>
    </location>
</feature>
<feature type="compositionally biased region" description="Low complexity" evidence="10">
    <location>
        <begin position="962"/>
        <end position="976"/>
    </location>
</feature>
<dbReference type="GO" id="GO:0000122">
    <property type="term" value="P:negative regulation of transcription by RNA polymerase II"/>
    <property type="evidence" value="ECO:0007669"/>
    <property type="project" value="TreeGrafter"/>
</dbReference>
<organism evidence="12 13">
    <name type="scientific">Amorphotheca resinae ATCC 22711</name>
    <dbReference type="NCBI Taxonomy" id="857342"/>
    <lineage>
        <taxon>Eukaryota</taxon>
        <taxon>Fungi</taxon>
        <taxon>Dikarya</taxon>
        <taxon>Ascomycota</taxon>
        <taxon>Pezizomycotina</taxon>
        <taxon>Leotiomycetes</taxon>
        <taxon>Helotiales</taxon>
        <taxon>Amorphothecaceae</taxon>
        <taxon>Amorphotheca</taxon>
    </lineage>
</organism>
<name>A0A2T3B576_AMORE</name>
<dbReference type="PANTHER" id="PTHR10071">
    <property type="entry name" value="TRANSCRIPTION FACTOR GATA FAMILY MEMBER"/>
    <property type="match status" value="1"/>
</dbReference>
<dbReference type="CDD" id="cd00202">
    <property type="entry name" value="ZnF_GATA"/>
    <property type="match status" value="1"/>
</dbReference>
<sequence>MSGAAAQYEERGGLLRPFHPSSDTFNPSGEARCNPTTSSTTSTAEHDFRFPRRPADRPQPQAEPTPKSATPRPGTSANSGASTLDKLDLPGETIARKDLLRDSIFPTWKDDAAGEELDSPDEMQKKDPLATQIWRLYSKTKKQLPNQERMENLTWRMMAMSLRKRKQEEAARKQSKQTNTSAPSGIAQLRRTSDQTAEQHQDAMNLDDFIFSESISTPAGLGASPPPESTKESPEKSSNAVASAIPIKMRKESAQFAIPQSVPVPHHNPRTNEEFNYVQRHVRKTSIDERRPRKRPADFSPLVPAVNSIMIPHDPDHDEYSLDQPHPPMNHHGNLGLPFQLDTFNMDHDPIITSAGPFQQNFSFSPSDSPLVQHGPFSSMYNNTSMPSSSLNSNDYYSPPGSAYPSAVSTPQPIPENEQLYFNNHDLNMRPQRPHAFSHGPSSLSNSMAPQYMYNSNSRSMFTAVTSAGPSNSFNASGAFSGIAQHIDPTQVFHSDNRARSPGGQLGQENMFSFGGDSDNEDEEGTAFADRTLLMQHDFAQSPMEEPGMETGSGGGLQWDATLSGQFNTQAARYPGGPPRKQVTIGGAEMVSPSIDWDGSGGSLGRGHGSTQSVSDTRARGGNDRRQKIPRTSSTPNAALMGSRNANIFDNIGQSDPNSPPEAGNVSGFSSVAPSRPSSPGGSKHGSTTNLAGAAGAQGENGVPTTCTNCFTQTTPLWRRNPEGHPLCNACGLFLKLHGVVRPLSLKTDVIKKRNRGSGASLPVGGSGGASTRASKKVGTTPQTSGPNTRKNSIVTTAPTTQVTTPTSGRTGSVNESQSPPSISGSAGNGGSTAGSTPTSYHGSAGGSSVGATGVSGGKGVVPIAAAPPKDTPGPGAAASSLPRMSASVAPKRQRRHSKSVSASENMDVDSPENSTGSNEVAKSVGMSMMSGGSMSDIGLANGFGMASRSLGQGGLGMSSLSGMNSQSSGISLSGQNGVGGSGTGPQEWEWLTMSL</sequence>
<feature type="compositionally biased region" description="Polar residues" evidence="10">
    <location>
        <begin position="73"/>
        <end position="82"/>
    </location>
</feature>
<dbReference type="Gene3D" id="3.30.50.10">
    <property type="entry name" value="Erythroid Transcription Factor GATA-1, subunit A"/>
    <property type="match status" value="1"/>
</dbReference>
<dbReference type="InterPro" id="IPR013088">
    <property type="entry name" value="Znf_NHR/GATA"/>
</dbReference>
<feature type="region of interest" description="Disordered" evidence="10">
    <location>
        <begin position="1"/>
        <end position="126"/>
    </location>
</feature>
<dbReference type="GeneID" id="36576123"/>
<keyword evidence="4" id="KW-0862">Zinc</keyword>
<feature type="compositionally biased region" description="Basic and acidic residues" evidence="10">
    <location>
        <begin position="44"/>
        <end position="56"/>
    </location>
</feature>
<dbReference type="Pfam" id="PF00320">
    <property type="entry name" value="GATA"/>
    <property type="match status" value="1"/>
</dbReference>
<keyword evidence="13" id="KW-1185">Reference proteome</keyword>
<dbReference type="GO" id="GO:0005634">
    <property type="term" value="C:nucleus"/>
    <property type="evidence" value="ECO:0007669"/>
    <property type="project" value="UniProtKB-SubCell"/>
</dbReference>
<evidence type="ECO:0000313" key="12">
    <source>
        <dbReference type="EMBL" id="PSS21902.1"/>
    </source>
</evidence>
<evidence type="ECO:0000256" key="1">
    <source>
        <dbReference type="ARBA" id="ARBA00004123"/>
    </source>
</evidence>
<dbReference type="PRINTS" id="PR00619">
    <property type="entry name" value="GATAZNFINGER"/>
</dbReference>
<protein>
    <recommendedName>
        <fullName evidence="11">GATA-type domain-containing protein</fullName>
    </recommendedName>
</protein>
<feature type="compositionally biased region" description="Basic and acidic residues" evidence="10">
    <location>
        <begin position="617"/>
        <end position="627"/>
    </location>
</feature>
<feature type="compositionally biased region" description="Polar residues" evidence="10">
    <location>
        <begin position="644"/>
        <end position="657"/>
    </location>
</feature>
<feature type="region of interest" description="Disordered" evidence="10">
    <location>
        <begin position="756"/>
        <end position="848"/>
    </location>
</feature>
<evidence type="ECO:0000256" key="3">
    <source>
        <dbReference type="ARBA" id="ARBA00022771"/>
    </source>
</evidence>
<feature type="compositionally biased region" description="Polar residues" evidence="10">
    <location>
        <begin position="770"/>
        <end position="794"/>
    </location>
</feature>
<evidence type="ECO:0000256" key="7">
    <source>
        <dbReference type="ARBA" id="ARBA00023163"/>
    </source>
</evidence>
<dbReference type="OrthoDB" id="515401at2759"/>
<dbReference type="GO" id="GO:0045944">
    <property type="term" value="P:positive regulation of transcription by RNA polymerase II"/>
    <property type="evidence" value="ECO:0007669"/>
    <property type="project" value="TreeGrafter"/>
</dbReference>
<feature type="compositionally biased region" description="Basic and acidic residues" evidence="10">
    <location>
        <begin position="85"/>
        <end position="101"/>
    </location>
</feature>
<evidence type="ECO:0000256" key="8">
    <source>
        <dbReference type="ARBA" id="ARBA00023242"/>
    </source>
</evidence>
<feature type="compositionally biased region" description="Polar residues" evidence="10">
    <location>
        <begin position="34"/>
        <end position="43"/>
    </location>
</feature>
<keyword evidence="2" id="KW-0479">Metal-binding</keyword>
<keyword evidence="8" id="KW-0539">Nucleus</keyword>
<keyword evidence="3 9" id="KW-0863">Zinc-finger</keyword>
<dbReference type="PROSITE" id="PS00344">
    <property type="entry name" value="GATA_ZN_FINGER_1"/>
    <property type="match status" value="1"/>
</dbReference>
<dbReference type="InterPro" id="IPR000679">
    <property type="entry name" value="Znf_GATA"/>
</dbReference>
<gene>
    <name evidence="12" type="ORF">M430DRAFT_49097</name>
</gene>
<evidence type="ECO:0000256" key="4">
    <source>
        <dbReference type="ARBA" id="ARBA00022833"/>
    </source>
</evidence>
<dbReference type="GO" id="GO:0000978">
    <property type="term" value="F:RNA polymerase II cis-regulatory region sequence-specific DNA binding"/>
    <property type="evidence" value="ECO:0007669"/>
    <property type="project" value="TreeGrafter"/>
</dbReference>
<dbReference type="GO" id="GO:0008270">
    <property type="term" value="F:zinc ion binding"/>
    <property type="evidence" value="ECO:0007669"/>
    <property type="project" value="UniProtKB-KW"/>
</dbReference>
<feature type="region of interest" description="Disordered" evidence="10">
    <location>
        <begin position="216"/>
        <end position="241"/>
    </location>
</feature>
<feature type="region of interest" description="Disordered" evidence="10">
    <location>
        <begin position="161"/>
        <end position="200"/>
    </location>
</feature>
<feature type="compositionally biased region" description="Basic and acidic residues" evidence="10">
    <location>
        <begin position="191"/>
        <end position="200"/>
    </location>
</feature>
<dbReference type="EMBL" id="KZ679009">
    <property type="protein sequence ID" value="PSS21902.1"/>
    <property type="molecule type" value="Genomic_DNA"/>
</dbReference>
<dbReference type="STRING" id="857342.A0A2T3B576"/>
<dbReference type="Proteomes" id="UP000241818">
    <property type="component" value="Unassembled WGS sequence"/>
</dbReference>
<feature type="compositionally biased region" description="Polar residues" evidence="10">
    <location>
        <begin position="667"/>
        <end position="691"/>
    </location>
</feature>
<dbReference type="GO" id="GO:0000981">
    <property type="term" value="F:DNA-binding transcription factor activity, RNA polymerase II-specific"/>
    <property type="evidence" value="ECO:0007669"/>
    <property type="project" value="TreeGrafter"/>
</dbReference>
<keyword evidence="6" id="KW-0534">Nitrate assimilation</keyword>
<evidence type="ECO:0000256" key="10">
    <source>
        <dbReference type="SAM" id="MobiDB-lite"/>
    </source>
</evidence>
<dbReference type="RefSeq" id="XP_024722057.1">
    <property type="nucleotide sequence ID" value="XM_024868042.1"/>
</dbReference>
<keyword evidence="7" id="KW-0804">Transcription</keyword>
<dbReference type="InterPro" id="IPR039355">
    <property type="entry name" value="Transcription_factor_GATA"/>
</dbReference>
<feature type="region of interest" description="Disordered" evidence="10">
    <location>
        <begin position="962"/>
        <end position="996"/>
    </location>
</feature>
<dbReference type="PANTHER" id="PTHR10071:SF281">
    <property type="entry name" value="BOX A-BINDING FACTOR-RELATED"/>
    <property type="match status" value="1"/>
</dbReference>
<feature type="region of interest" description="Disordered" evidence="10">
    <location>
        <begin position="591"/>
        <end position="704"/>
    </location>
</feature>